<accession>A0A7R8YMC2</accession>
<dbReference type="PANTHER" id="PTHR13333:SF5">
    <property type="entry name" value="M-AAA PROTEASE-INTERACTING PROTEIN 1, MITOCHONDRIAL"/>
    <property type="match status" value="1"/>
</dbReference>
<dbReference type="AlphaFoldDB" id="A0A7R8YMC2"/>
<evidence type="ECO:0000313" key="2">
    <source>
        <dbReference type="Proteomes" id="UP000594454"/>
    </source>
</evidence>
<dbReference type="Proteomes" id="UP000594454">
    <property type="component" value="Chromosome 1"/>
</dbReference>
<reference evidence="1 2" key="1">
    <citation type="submission" date="2020-11" db="EMBL/GenBank/DDBJ databases">
        <authorList>
            <person name="Wallbank WR R."/>
            <person name="Pardo Diaz C."/>
            <person name="Kozak K."/>
            <person name="Martin S."/>
            <person name="Jiggins C."/>
            <person name="Moest M."/>
            <person name="Warren A I."/>
            <person name="Generalovic N T."/>
            <person name="Byers J.R.P. K."/>
            <person name="Montejo-Kovacevich G."/>
            <person name="Yen C E."/>
        </authorList>
    </citation>
    <scope>NUCLEOTIDE SEQUENCE [LARGE SCALE GENOMIC DNA]</scope>
</reference>
<dbReference type="PANTHER" id="PTHR13333">
    <property type="entry name" value="M-AAA PROTEASE-INTERACTING PROTEIN 1, MITOCHONDRIAL"/>
    <property type="match status" value="1"/>
</dbReference>
<dbReference type="EMBL" id="LR899009">
    <property type="protein sequence ID" value="CAD7077322.1"/>
    <property type="molecule type" value="Genomic_DNA"/>
</dbReference>
<sequence length="275" mass="31484">MALSTLQFRFAVIYRESFKRSFSALPSSGTLINRNTNKSLETSNVNPQILPKTFPSGYNQPSVCRHFSSDSSDISNPRKRSLPQLMDFPEIVWPSVLKTIKNWILVNFIIRPYFDREFTVPDFVAGAKQALQVVSAKLAEGDIAVLNGLVSSDIVAELKASVSKMSVAQRSELRVDKDDIYLSFPYQIGIMFDESNEKIQKRWVEITMVFHVLRGLKEMQERGQSPPLNLGMMPEYRDKMSICNYRFIKEFTQGCESDWTINVANHFKPSDYINE</sequence>
<keyword evidence="2" id="KW-1185">Reference proteome</keyword>
<evidence type="ECO:0000313" key="1">
    <source>
        <dbReference type="EMBL" id="CAD7077322.1"/>
    </source>
</evidence>
<dbReference type="OMA" id="SILMCFW"/>
<evidence type="ECO:0008006" key="3">
    <source>
        <dbReference type="Google" id="ProtNLM"/>
    </source>
</evidence>
<dbReference type="FunCoup" id="A0A7R8YMC2">
    <property type="interactions" value="1047"/>
</dbReference>
<gene>
    <name evidence="1" type="ORF">HERILL_LOCUS680</name>
</gene>
<dbReference type="InParanoid" id="A0A7R8YMC2"/>
<proteinExistence type="predicted"/>
<organism evidence="1 2">
    <name type="scientific">Hermetia illucens</name>
    <name type="common">Black soldier fly</name>
    <dbReference type="NCBI Taxonomy" id="343691"/>
    <lineage>
        <taxon>Eukaryota</taxon>
        <taxon>Metazoa</taxon>
        <taxon>Ecdysozoa</taxon>
        <taxon>Arthropoda</taxon>
        <taxon>Hexapoda</taxon>
        <taxon>Insecta</taxon>
        <taxon>Pterygota</taxon>
        <taxon>Neoptera</taxon>
        <taxon>Endopterygota</taxon>
        <taxon>Diptera</taxon>
        <taxon>Brachycera</taxon>
        <taxon>Stratiomyomorpha</taxon>
        <taxon>Stratiomyidae</taxon>
        <taxon>Hermetiinae</taxon>
        <taxon>Hermetia</taxon>
    </lineage>
</organism>
<dbReference type="OrthoDB" id="7249367at2759"/>
<protein>
    <recommendedName>
        <fullName evidence="3">Juvenile hormone esterase binding protein</fullName>
    </recommendedName>
</protein>
<name>A0A7R8YMC2_HERIL</name>
<dbReference type="GO" id="GO:0032979">
    <property type="term" value="P:protein insertion into mitochondrial inner membrane from matrix"/>
    <property type="evidence" value="ECO:0007669"/>
    <property type="project" value="TreeGrafter"/>
</dbReference>
<dbReference type="GO" id="GO:0005743">
    <property type="term" value="C:mitochondrial inner membrane"/>
    <property type="evidence" value="ECO:0007669"/>
    <property type="project" value="TreeGrafter"/>
</dbReference>
<dbReference type="GO" id="GO:0043022">
    <property type="term" value="F:ribosome binding"/>
    <property type="evidence" value="ECO:0007669"/>
    <property type="project" value="TreeGrafter"/>
</dbReference>